<dbReference type="Proteomes" id="UP000807306">
    <property type="component" value="Unassembled WGS sequence"/>
</dbReference>
<feature type="compositionally biased region" description="Basic residues" evidence="1">
    <location>
        <begin position="587"/>
        <end position="601"/>
    </location>
</feature>
<feature type="region of interest" description="Disordered" evidence="1">
    <location>
        <begin position="353"/>
        <end position="383"/>
    </location>
</feature>
<dbReference type="AlphaFoldDB" id="A0A9P6JUN4"/>
<feature type="compositionally biased region" description="Low complexity" evidence="1">
    <location>
        <begin position="364"/>
        <end position="383"/>
    </location>
</feature>
<sequence>MSYSFLSQPPNKRVIPAALPVPVSSPPPVPSATRRSKSGSHAYSHIHQWAAQIQPGSPAPCSPLSPLVLRRPSVTSSITSGSRRPSLTRIARRPSIGHARATSGSVTYLVHTPRSVSAGATSPTSNPNAEYPDLTAMGYTSVFIHFDKTPTTPSPFRAQTRAGVGATPLTGTFDISSIPIPPIPQAKPAKKVGMKRFKSFGILRSKKASAASVPAVSPTKTSISTKSDIRKPTKQRIVPPTLANELELMQFIDGGSIDRHAERVMRKQAKGAAGSNVKGGVNGGVGVGAVYRDEKGGLWWDADEEMEYAPLLVEDPAKRREGVDQSEWVEFMDSPAVPTVGAVKPLVHPAVSSLSGALERRESTTSTSTSTTHSSLHPSHLLPLPENTPLPSFTSGPVDDRALSSTRIGGTGMSLLSLPSRPRRKVAHLMREPGMAYVVGLEAFGPRSPGCAKTPLGSKTPKSPKSPRFPKSPLTPRTPKGSKHGVFGSMQASASLSGGSVSGTIGGKSRKVRPRPAPLKLTVSALTSADAKVAMRGLGVEKVAPTAAPVEEMERGKERGKDAKKAFIDDSFVPAPPASVPSTTQRTRTHAPGHLPKRPALHRAPAMPLPAMPPSTKPHPLQSHKPLDVAVVAPWTQLPAPVVQRSSTETTSSQEVSRRV</sequence>
<keyword evidence="3" id="KW-1185">Reference proteome</keyword>
<feature type="region of interest" description="Disordered" evidence="1">
    <location>
        <begin position="450"/>
        <end position="514"/>
    </location>
</feature>
<gene>
    <name evidence="2" type="ORF">CPB83DRAFT_531035</name>
</gene>
<accession>A0A9P6JUN4</accession>
<reference evidence="2" key="1">
    <citation type="submission" date="2020-11" db="EMBL/GenBank/DDBJ databases">
        <authorList>
            <consortium name="DOE Joint Genome Institute"/>
            <person name="Ahrendt S."/>
            <person name="Riley R."/>
            <person name="Andreopoulos W."/>
            <person name="Labutti K."/>
            <person name="Pangilinan J."/>
            <person name="Ruiz-Duenas F.J."/>
            <person name="Barrasa J.M."/>
            <person name="Sanchez-Garcia M."/>
            <person name="Camarero S."/>
            <person name="Miyauchi S."/>
            <person name="Serrano A."/>
            <person name="Linde D."/>
            <person name="Babiker R."/>
            <person name="Drula E."/>
            <person name="Ayuso-Fernandez I."/>
            <person name="Pacheco R."/>
            <person name="Padilla G."/>
            <person name="Ferreira P."/>
            <person name="Barriuso J."/>
            <person name="Kellner H."/>
            <person name="Castanera R."/>
            <person name="Alfaro M."/>
            <person name="Ramirez L."/>
            <person name="Pisabarro A.G."/>
            <person name="Kuo A."/>
            <person name="Tritt A."/>
            <person name="Lipzen A."/>
            <person name="He G."/>
            <person name="Yan M."/>
            <person name="Ng V."/>
            <person name="Cullen D."/>
            <person name="Martin F."/>
            <person name="Rosso M.-N."/>
            <person name="Henrissat B."/>
            <person name="Hibbett D."/>
            <person name="Martinez A.T."/>
            <person name="Grigoriev I.V."/>
        </authorList>
    </citation>
    <scope>NUCLEOTIDE SEQUENCE</scope>
    <source>
        <strain evidence="2">CBS 506.95</strain>
    </source>
</reference>
<feature type="region of interest" description="Disordered" evidence="1">
    <location>
        <begin position="567"/>
        <end position="623"/>
    </location>
</feature>
<protein>
    <submittedName>
        <fullName evidence="2">Uncharacterized protein</fullName>
    </submittedName>
</protein>
<comment type="caution">
    <text evidence="2">The sequence shown here is derived from an EMBL/GenBank/DDBJ whole genome shotgun (WGS) entry which is preliminary data.</text>
</comment>
<dbReference type="OrthoDB" id="3233731at2759"/>
<feature type="compositionally biased region" description="Pro residues" evidence="1">
    <location>
        <begin position="607"/>
        <end position="617"/>
    </location>
</feature>
<feature type="region of interest" description="Disordered" evidence="1">
    <location>
        <begin position="638"/>
        <end position="660"/>
    </location>
</feature>
<feature type="region of interest" description="Disordered" evidence="1">
    <location>
        <begin position="17"/>
        <end position="42"/>
    </location>
</feature>
<feature type="compositionally biased region" description="Low complexity" evidence="1">
    <location>
        <begin position="642"/>
        <end position="660"/>
    </location>
</feature>
<dbReference type="EMBL" id="MU157829">
    <property type="protein sequence ID" value="KAF9533148.1"/>
    <property type="molecule type" value="Genomic_DNA"/>
</dbReference>
<proteinExistence type="predicted"/>
<name>A0A9P6JUN4_9AGAR</name>
<evidence type="ECO:0000256" key="1">
    <source>
        <dbReference type="SAM" id="MobiDB-lite"/>
    </source>
</evidence>
<organism evidence="2 3">
    <name type="scientific">Crepidotus variabilis</name>
    <dbReference type="NCBI Taxonomy" id="179855"/>
    <lineage>
        <taxon>Eukaryota</taxon>
        <taxon>Fungi</taxon>
        <taxon>Dikarya</taxon>
        <taxon>Basidiomycota</taxon>
        <taxon>Agaricomycotina</taxon>
        <taxon>Agaricomycetes</taxon>
        <taxon>Agaricomycetidae</taxon>
        <taxon>Agaricales</taxon>
        <taxon>Agaricineae</taxon>
        <taxon>Crepidotaceae</taxon>
        <taxon>Crepidotus</taxon>
    </lineage>
</organism>
<evidence type="ECO:0000313" key="3">
    <source>
        <dbReference type="Proteomes" id="UP000807306"/>
    </source>
</evidence>
<evidence type="ECO:0000313" key="2">
    <source>
        <dbReference type="EMBL" id="KAF9533148.1"/>
    </source>
</evidence>